<dbReference type="Gene3D" id="1.10.150.240">
    <property type="entry name" value="Putative phosphatase, domain 2"/>
    <property type="match status" value="1"/>
</dbReference>
<dbReference type="InterPro" id="IPR051600">
    <property type="entry name" value="Beta-PGM-like"/>
</dbReference>
<dbReference type="Pfam" id="PF13419">
    <property type="entry name" value="HAD_2"/>
    <property type="match status" value="1"/>
</dbReference>
<evidence type="ECO:0000313" key="5">
    <source>
        <dbReference type="EMBL" id="SDX14334.1"/>
    </source>
</evidence>
<dbReference type="SFLD" id="SFLDS00003">
    <property type="entry name" value="Haloacid_Dehalogenase"/>
    <property type="match status" value="1"/>
</dbReference>
<dbReference type="InterPro" id="IPR036412">
    <property type="entry name" value="HAD-like_sf"/>
</dbReference>
<sequence length="233" mass="25520">METLIFDCDGVLVDSECLAEGVLMERLGQWLPDLHPEQELRQALGMTTSAILAHLEQRSRYTLPSDALDRIDAAIEVRLARELCAIPGVADHLARLSLPVAIVSNSSRRRVRASLETTGLAEWLDDVPLFTAEEVEFPKPDPGVYMLAAQRLTCEPSDCLVIEDSVSGVTAARAAGMTVIGFLGASHIEPGHDRSLLDAGAWRLMTRMNELDDLLALWRQSAVSDNANTRTTE</sequence>
<dbReference type="InterPro" id="IPR006439">
    <property type="entry name" value="HAD-SF_hydro_IA"/>
</dbReference>
<accession>A0A1H2ZBX3</accession>
<comment type="cofactor">
    <cofactor evidence="1">
        <name>Mg(2+)</name>
        <dbReference type="ChEBI" id="CHEBI:18420"/>
    </cofactor>
</comment>
<dbReference type="RefSeq" id="WP_092569378.1">
    <property type="nucleotide sequence ID" value="NZ_BMXH01000001.1"/>
</dbReference>
<dbReference type="PANTHER" id="PTHR46193">
    <property type="entry name" value="6-PHOSPHOGLUCONATE PHOSPHATASE"/>
    <property type="match status" value="1"/>
</dbReference>
<dbReference type="OrthoDB" id="9800058at2"/>
<dbReference type="InterPro" id="IPR023198">
    <property type="entry name" value="PGP-like_dom2"/>
</dbReference>
<dbReference type="PRINTS" id="PR00413">
    <property type="entry name" value="HADHALOGNASE"/>
</dbReference>
<evidence type="ECO:0000256" key="4">
    <source>
        <dbReference type="ARBA" id="ARBA00022842"/>
    </source>
</evidence>
<dbReference type="GO" id="GO:0003824">
    <property type="term" value="F:catalytic activity"/>
    <property type="evidence" value="ECO:0007669"/>
    <property type="project" value="UniProtKB-ARBA"/>
</dbReference>
<dbReference type="GO" id="GO:0046872">
    <property type="term" value="F:metal ion binding"/>
    <property type="evidence" value="ECO:0007669"/>
    <property type="project" value="UniProtKB-KW"/>
</dbReference>
<evidence type="ECO:0000313" key="6">
    <source>
        <dbReference type="Proteomes" id="UP000198500"/>
    </source>
</evidence>
<proteinExistence type="inferred from homology"/>
<dbReference type="SUPFAM" id="SSF56784">
    <property type="entry name" value="HAD-like"/>
    <property type="match status" value="1"/>
</dbReference>
<organism evidence="5 6">
    <name type="scientific">Aidingimonas halophila</name>
    <dbReference type="NCBI Taxonomy" id="574349"/>
    <lineage>
        <taxon>Bacteria</taxon>
        <taxon>Pseudomonadati</taxon>
        <taxon>Pseudomonadota</taxon>
        <taxon>Gammaproteobacteria</taxon>
        <taxon>Oceanospirillales</taxon>
        <taxon>Halomonadaceae</taxon>
        <taxon>Aidingimonas</taxon>
    </lineage>
</organism>
<reference evidence="5 6" key="1">
    <citation type="submission" date="2016-10" db="EMBL/GenBank/DDBJ databases">
        <authorList>
            <person name="de Groot N.N."/>
        </authorList>
    </citation>
    <scope>NUCLEOTIDE SEQUENCE [LARGE SCALE GENOMIC DNA]</scope>
    <source>
        <strain evidence="5 6">DSM 19219</strain>
    </source>
</reference>
<evidence type="ECO:0000256" key="1">
    <source>
        <dbReference type="ARBA" id="ARBA00001946"/>
    </source>
</evidence>
<dbReference type="AlphaFoldDB" id="A0A1H2ZBX3"/>
<dbReference type="Proteomes" id="UP000198500">
    <property type="component" value="Unassembled WGS sequence"/>
</dbReference>
<name>A0A1H2ZBX3_9GAMM</name>
<evidence type="ECO:0000256" key="3">
    <source>
        <dbReference type="ARBA" id="ARBA00022723"/>
    </source>
</evidence>
<dbReference type="STRING" id="574349.SAMN05443545_10484"/>
<dbReference type="NCBIfam" id="TIGR01509">
    <property type="entry name" value="HAD-SF-IA-v3"/>
    <property type="match status" value="1"/>
</dbReference>
<gene>
    <name evidence="5" type="ORF">SAMN05443545_10484</name>
</gene>
<keyword evidence="6" id="KW-1185">Reference proteome</keyword>
<keyword evidence="3" id="KW-0479">Metal-binding</keyword>
<dbReference type="SFLD" id="SFLDG01129">
    <property type="entry name" value="C1.5:_HAD__Beta-PGM__Phosphata"/>
    <property type="match status" value="1"/>
</dbReference>
<comment type="similarity">
    <text evidence="2">Belongs to the HAD-like hydrolase superfamily. CbbY/CbbZ/Gph/YieH family.</text>
</comment>
<dbReference type="EMBL" id="FNNI01000004">
    <property type="protein sequence ID" value="SDX14334.1"/>
    <property type="molecule type" value="Genomic_DNA"/>
</dbReference>
<dbReference type="PANTHER" id="PTHR46193:SF10">
    <property type="entry name" value="6-PHOSPHOGLUCONATE PHOSPHATASE"/>
    <property type="match status" value="1"/>
</dbReference>
<evidence type="ECO:0000256" key="2">
    <source>
        <dbReference type="ARBA" id="ARBA00006171"/>
    </source>
</evidence>
<keyword evidence="4" id="KW-0460">Magnesium</keyword>
<dbReference type="Gene3D" id="3.40.50.1000">
    <property type="entry name" value="HAD superfamily/HAD-like"/>
    <property type="match status" value="1"/>
</dbReference>
<dbReference type="InterPro" id="IPR023214">
    <property type="entry name" value="HAD_sf"/>
</dbReference>
<dbReference type="InterPro" id="IPR041492">
    <property type="entry name" value="HAD_2"/>
</dbReference>
<protein>
    <submittedName>
        <fullName evidence="5">Haloacid dehalogenase superfamily, subfamily IA, variant 3 with third motif having DD or ED</fullName>
    </submittedName>
</protein>